<proteinExistence type="predicted"/>
<dbReference type="Proteomes" id="UP000434850">
    <property type="component" value="Unassembled WGS sequence"/>
</dbReference>
<reference evidence="1 2" key="1">
    <citation type="submission" date="2019-12" db="EMBL/GenBank/DDBJ databases">
        <title>Mucilaginibacter sp. HME9299 genome sequencing and assembly.</title>
        <authorList>
            <person name="Kang H."/>
            <person name="Kim H."/>
            <person name="Joh K."/>
        </authorList>
    </citation>
    <scope>NUCLEOTIDE SEQUENCE [LARGE SCALE GENOMIC DNA]</scope>
    <source>
        <strain evidence="1 2">HME9299</strain>
    </source>
</reference>
<evidence type="ECO:0000313" key="1">
    <source>
        <dbReference type="EMBL" id="MVN92467.1"/>
    </source>
</evidence>
<protein>
    <submittedName>
        <fullName evidence="1">Uncharacterized protein</fullName>
    </submittedName>
</protein>
<gene>
    <name evidence="1" type="ORF">GO816_15120</name>
</gene>
<evidence type="ECO:0000313" key="2">
    <source>
        <dbReference type="Proteomes" id="UP000434850"/>
    </source>
</evidence>
<sequence length="70" mass="7691">MKKLSNINPFILLLVPVVFALILGVSYQFEQAKALTQGSEIAAVEHTTSLFSKGVHFVKAVCAISQQKTW</sequence>
<keyword evidence="2" id="KW-1185">Reference proteome</keyword>
<dbReference type="RefSeq" id="WP_157542779.1">
    <property type="nucleotide sequence ID" value="NZ_WQLA01000006.1"/>
</dbReference>
<comment type="caution">
    <text evidence="1">The sequence shown here is derived from an EMBL/GenBank/DDBJ whole genome shotgun (WGS) entry which is preliminary data.</text>
</comment>
<organism evidence="1 2">
    <name type="scientific">Mucilaginibacter aquatilis</name>
    <dbReference type="NCBI Taxonomy" id="1517760"/>
    <lineage>
        <taxon>Bacteria</taxon>
        <taxon>Pseudomonadati</taxon>
        <taxon>Bacteroidota</taxon>
        <taxon>Sphingobacteriia</taxon>
        <taxon>Sphingobacteriales</taxon>
        <taxon>Sphingobacteriaceae</taxon>
        <taxon>Mucilaginibacter</taxon>
    </lineage>
</organism>
<dbReference type="OrthoDB" id="799100at2"/>
<dbReference type="AlphaFoldDB" id="A0A6I4IBW1"/>
<name>A0A6I4IBW1_9SPHI</name>
<dbReference type="EMBL" id="WQLA01000006">
    <property type="protein sequence ID" value="MVN92467.1"/>
    <property type="molecule type" value="Genomic_DNA"/>
</dbReference>
<accession>A0A6I4IBW1</accession>